<keyword evidence="2" id="KW-0946">Virion</keyword>
<reference evidence="2 3" key="1">
    <citation type="submission" date="2020-03" db="EMBL/GenBank/DDBJ databases">
        <title>Genome Sequence of industrial isolate, B5A.</title>
        <authorList>
            <person name="Sharma S."/>
            <person name="Patil P.B."/>
            <person name="Korpole S."/>
        </authorList>
    </citation>
    <scope>NUCLEOTIDE SEQUENCE [LARGE SCALE GENOMIC DNA]</scope>
    <source>
        <strain evidence="2 3">PI-S10-B5A</strain>
    </source>
</reference>
<proteinExistence type="predicted"/>
<dbReference type="Pfam" id="PF12652">
    <property type="entry name" value="CotJB"/>
    <property type="match status" value="1"/>
</dbReference>
<name>A0ABX1VX51_9FIRM</name>
<dbReference type="InterPro" id="IPR016571">
    <property type="entry name" value="Spore_coat_assembly_CotJB"/>
</dbReference>
<keyword evidence="2" id="KW-0167">Capsid protein</keyword>
<dbReference type="EMBL" id="JAAOXG010000079">
    <property type="protein sequence ID" value="NNJ33028.1"/>
    <property type="molecule type" value="Genomic_DNA"/>
</dbReference>
<evidence type="ECO:0000313" key="3">
    <source>
        <dbReference type="Proteomes" id="UP000539052"/>
    </source>
</evidence>
<dbReference type="InterPro" id="IPR024207">
    <property type="entry name" value="CotJB_dom"/>
</dbReference>
<gene>
    <name evidence="2" type="ORF">G9470_25045</name>
</gene>
<feature type="domain" description="Protein CotJB" evidence="1">
    <location>
        <begin position="12"/>
        <end position="86"/>
    </location>
</feature>
<accession>A0ABX1VX51</accession>
<keyword evidence="3" id="KW-1185">Reference proteome</keyword>
<comment type="caution">
    <text evidence="2">The sequence shown here is derived from an EMBL/GenBank/DDBJ whole genome shotgun (WGS) entry which is preliminary data.</text>
</comment>
<protein>
    <submittedName>
        <fullName evidence="2">Spore coat protein CotJB</fullName>
    </submittedName>
</protein>
<evidence type="ECO:0000313" key="2">
    <source>
        <dbReference type="EMBL" id="NNJ33028.1"/>
    </source>
</evidence>
<dbReference type="Proteomes" id="UP000539052">
    <property type="component" value="Unassembled WGS sequence"/>
</dbReference>
<dbReference type="RefSeq" id="WP_170824064.1">
    <property type="nucleotide sequence ID" value="NZ_JAAOXG010000079.1"/>
</dbReference>
<organism evidence="2 3">
    <name type="scientific">Lacrimispora defluvii</name>
    <dbReference type="NCBI Taxonomy" id="2719233"/>
    <lineage>
        <taxon>Bacteria</taxon>
        <taxon>Bacillati</taxon>
        <taxon>Bacillota</taxon>
        <taxon>Clostridia</taxon>
        <taxon>Lachnospirales</taxon>
        <taxon>Lachnospiraceae</taxon>
        <taxon>Lacrimispora</taxon>
    </lineage>
</organism>
<dbReference type="PIRSF" id="PIRSF010606">
    <property type="entry name" value="Spore_coat_CotJB"/>
    <property type="match status" value="1"/>
</dbReference>
<sequence length="90" mass="10545">MGNCNNVVDCDMLLMQIFKASFAMDDVVLYLDTHPCDQDALNYYYYVVNMRNQAMQTYEQYCGPLMADGVMDENYWTWVNDPWPWEGVCG</sequence>
<evidence type="ECO:0000259" key="1">
    <source>
        <dbReference type="Pfam" id="PF12652"/>
    </source>
</evidence>